<dbReference type="InterPro" id="IPR042235">
    <property type="entry name" value="ZP-C_dom"/>
</dbReference>
<dbReference type="PANTHER" id="PTHR11576:SF2">
    <property type="entry name" value="ZONA PELLUCIDA SPERM-BINDING PROTEIN 3"/>
    <property type="match status" value="1"/>
</dbReference>
<name>A0A3B3XC90_9TELE</name>
<proteinExistence type="predicted"/>
<dbReference type="PANTHER" id="PTHR11576">
    <property type="entry name" value="ZONA PELLUCIDA SPERM-BINDING PROTEIN 3"/>
    <property type="match status" value="1"/>
</dbReference>
<protein>
    <recommendedName>
        <fullName evidence="1">ZP-C domain-containing protein</fullName>
    </recommendedName>
</protein>
<evidence type="ECO:0000313" key="2">
    <source>
        <dbReference type="Ensembl" id="ENSPMEP00000012584.1"/>
    </source>
</evidence>
<dbReference type="Ensembl" id="ENSPMET00000020053.1">
    <property type="protein sequence ID" value="ENSPMEP00000012584.1"/>
    <property type="gene ID" value="ENSPMEG00000014810.1"/>
</dbReference>
<dbReference type="InterPro" id="IPR055355">
    <property type="entry name" value="ZP-C"/>
</dbReference>
<sequence length="409" mass="44731">MGFRASAFLGFVSGGNLCSAAQNSLVTNETANQTQREQETTRSQWATRLSPATFQLKTYQLRKLPRSGEEKTSQSLQVAQARLSSEKRKTDPAAEVLLVQGPKLNLSNPDPVIFQVVKRERPVPAPAETRSVRCGEEKVAVAVKKNFLGNSQLIQPNDLSLGELQGCGSTMTISIQLIHDCHCVCEVTGCLHLIGLMVPTLPFHLLCMFVMASNVVFVRETMHVEAAAMMQGYHVPLRVFVDSCVYSFIGNHECLTDSKLTGAQFYFMPRSQEDKLHFQLKAFKFKHDDRSEFYITCHLNATTVSVPVDSQHKACSFLTEAGRWVASGGDNKVCSCYEASCSGQVQRRSPAADAGTLTEPIIPAFSFLCSLSQPLTHLCGAGVAHVVMVSVSTLVCSRLHKPAGHSVCT</sequence>
<evidence type="ECO:0000313" key="3">
    <source>
        <dbReference type="Proteomes" id="UP000261480"/>
    </source>
</evidence>
<dbReference type="Proteomes" id="UP000261480">
    <property type="component" value="Unplaced"/>
</dbReference>
<dbReference type="GO" id="GO:0035803">
    <property type="term" value="P:egg coat formation"/>
    <property type="evidence" value="ECO:0007669"/>
    <property type="project" value="TreeGrafter"/>
</dbReference>
<keyword evidence="3" id="KW-1185">Reference proteome</keyword>
<evidence type="ECO:0000259" key="1">
    <source>
        <dbReference type="Pfam" id="PF00100"/>
    </source>
</evidence>
<dbReference type="FunFam" id="2.60.40.4100:FF:000002">
    <property type="entry name" value="Zona pellucida sperm-binding protein 3"/>
    <property type="match status" value="1"/>
</dbReference>
<reference evidence="2" key="1">
    <citation type="submission" date="2025-08" db="UniProtKB">
        <authorList>
            <consortium name="Ensembl"/>
        </authorList>
    </citation>
    <scope>IDENTIFICATION</scope>
</reference>
<feature type="domain" description="ZP-C" evidence="1">
    <location>
        <begin position="212"/>
        <end position="316"/>
    </location>
</feature>
<dbReference type="Pfam" id="PF00100">
    <property type="entry name" value="Zona_pellucida"/>
    <property type="match status" value="1"/>
</dbReference>
<dbReference type="Gene3D" id="2.60.40.3210">
    <property type="entry name" value="Zona pellucida, ZP-N domain"/>
    <property type="match status" value="1"/>
</dbReference>
<dbReference type="GO" id="GO:2000344">
    <property type="term" value="P:positive regulation of acrosome reaction"/>
    <property type="evidence" value="ECO:0007669"/>
    <property type="project" value="TreeGrafter"/>
</dbReference>
<dbReference type="GO" id="GO:0032190">
    <property type="term" value="F:acrosin binding"/>
    <property type="evidence" value="ECO:0007669"/>
    <property type="project" value="TreeGrafter"/>
</dbReference>
<dbReference type="GO" id="GO:0031012">
    <property type="term" value="C:extracellular matrix"/>
    <property type="evidence" value="ECO:0007669"/>
    <property type="project" value="TreeGrafter"/>
</dbReference>
<organism evidence="2 3">
    <name type="scientific">Poecilia mexicana</name>
    <dbReference type="NCBI Taxonomy" id="48701"/>
    <lineage>
        <taxon>Eukaryota</taxon>
        <taxon>Metazoa</taxon>
        <taxon>Chordata</taxon>
        <taxon>Craniata</taxon>
        <taxon>Vertebrata</taxon>
        <taxon>Euteleostomi</taxon>
        <taxon>Actinopterygii</taxon>
        <taxon>Neopterygii</taxon>
        <taxon>Teleostei</taxon>
        <taxon>Neoteleostei</taxon>
        <taxon>Acanthomorphata</taxon>
        <taxon>Ovalentaria</taxon>
        <taxon>Atherinomorphae</taxon>
        <taxon>Cyprinodontiformes</taxon>
        <taxon>Poeciliidae</taxon>
        <taxon>Poeciliinae</taxon>
        <taxon>Poecilia</taxon>
    </lineage>
</organism>
<dbReference type="GO" id="GO:0007339">
    <property type="term" value="P:binding of sperm to zona pellucida"/>
    <property type="evidence" value="ECO:0007669"/>
    <property type="project" value="TreeGrafter"/>
</dbReference>
<dbReference type="AlphaFoldDB" id="A0A3B3XC90"/>
<dbReference type="STRING" id="48701.ENSPMEP00000012584"/>
<dbReference type="Gene3D" id="2.60.40.4100">
    <property type="entry name" value="Zona pellucida, ZP-C domain"/>
    <property type="match status" value="1"/>
</dbReference>
<reference evidence="2" key="2">
    <citation type="submission" date="2025-09" db="UniProtKB">
        <authorList>
            <consortium name="Ensembl"/>
        </authorList>
    </citation>
    <scope>IDENTIFICATION</scope>
</reference>
<accession>A0A3B3XC90</accession>